<evidence type="ECO:0000256" key="2">
    <source>
        <dbReference type="SAM" id="SignalP"/>
    </source>
</evidence>
<feature type="region of interest" description="Disordered" evidence="1">
    <location>
        <begin position="24"/>
        <end position="61"/>
    </location>
</feature>
<evidence type="ECO:0000313" key="3">
    <source>
        <dbReference type="EMBL" id="GAB1315306.1"/>
    </source>
</evidence>
<dbReference type="RefSeq" id="XP_070917037.1">
    <property type="nucleotide sequence ID" value="XM_071060936.1"/>
</dbReference>
<reference evidence="3 4" key="1">
    <citation type="submission" date="2024-09" db="EMBL/GenBank/DDBJ databases">
        <title>Itraconazole resistance in Madurella fahalii resulting from another homologue of gene encoding cytochrome P450 14-alpha sterol demethylase (CYP51).</title>
        <authorList>
            <person name="Yoshioka I."/>
            <person name="Fahal A.H."/>
            <person name="Kaneko S."/>
            <person name="Yaguchi T."/>
        </authorList>
    </citation>
    <scope>NUCLEOTIDE SEQUENCE [LARGE SCALE GENOMIC DNA]</scope>
    <source>
        <strain evidence="3 4">IFM 68171</strain>
    </source>
</reference>
<feature type="region of interest" description="Disordered" evidence="1">
    <location>
        <begin position="98"/>
        <end position="124"/>
    </location>
</feature>
<feature type="chain" id="PRO_5046454431" evidence="2">
    <location>
        <begin position="17"/>
        <end position="211"/>
    </location>
</feature>
<gene>
    <name evidence="3" type="ORF">MFIFM68171_05516</name>
</gene>
<keyword evidence="4" id="KW-1185">Reference proteome</keyword>
<evidence type="ECO:0000256" key="1">
    <source>
        <dbReference type="SAM" id="MobiDB-lite"/>
    </source>
</evidence>
<organism evidence="3 4">
    <name type="scientific">Madurella fahalii</name>
    <dbReference type="NCBI Taxonomy" id="1157608"/>
    <lineage>
        <taxon>Eukaryota</taxon>
        <taxon>Fungi</taxon>
        <taxon>Dikarya</taxon>
        <taxon>Ascomycota</taxon>
        <taxon>Pezizomycotina</taxon>
        <taxon>Sordariomycetes</taxon>
        <taxon>Sordariomycetidae</taxon>
        <taxon>Sordariales</taxon>
        <taxon>Sordariales incertae sedis</taxon>
        <taxon>Madurella</taxon>
    </lineage>
</organism>
<proteinExistence type="predicted"/>
<keyword evidence="2" id="KW-0732">Signal</keyword>
<sequence>MKYTTTFIAAFGLANAAIIPSVEQTRDNNSGSELVQRGPKGGGGGGGGKPPSNKPGVNFEIDPLAPLNVLPWVAPPPGGEAPPPQKREPVMWTTEPKLVQRNPKGSGGGGGKPPSNKPGVNFEIDPLAPLNVLPWVAPPPGGEAPPPQKREPIMLTPETADMFNGPNLPFGLQPPQKRDIEAAYNELAARHPEAEPIIRPIVDLVSGIFGV</sequence>
<dbReference type="EMBL" id="BAAFSV010000002">
    <property type="protein sequence ID" value="GAB1315306.1"/>
    <property type="molecule type" value="Genomic_DNA"/>
</dbReference>
<feature type="compositionally biased region" description="Gly residues" evidence="1">
    <location>
        <begin position="39"/>
        <end position="49"/>
    </location>
</feature>
<accession>A0ABQ0GC21</accession>
<name>A0ABQ0GC21_9PEZI</name>
<protein>
    <submittedName>
        <fullName evidence="3">Uncharacterized protein</fullName>
    </submittedName>
</protein>
<dbReference type="GeneID" id="98176259"/>
<feature type="signal peptide" evidence="2">
    <location>
        <begin position="1"/>
        <end position="16"/>
    </location>
</feature>
<evidence type="ECO:0000313" key="4">
    <source>
        <dbReference type="Proteomes" id="UP001628179"/>
    </source>
</evidence>
<dbReference type="Proteomes" id="UP001628179">
    <property type="component" value="Unassembled WGS sequence"/>
</dbReference>
<comment type="caution">
    <text evidence="3">The sequence shown here is derived from an EMBL/GenBank/DDBJ whole genome shotgun (WGS) entry which is preliminary data.</text>
</comment>